<dbReference type="InterPro" id="IPR029039">
    <property type="entry name" value="Flavoprotein-like_sf"/>
</dbReference>
<evidence type="ECO:0000313" key="3">
    <source>
        <dbReference type="Proteomes" id="UP001299068"/>
    </source>
</evidence>
<proteinExistence type="predicted"/>
<organism evidence="2 3">
    <name type="scientific">Clostridium sardiniense</name>
    <name type="common">Clostridium absonum</name>
    <dbReference type="NCBI Taxonomy" id="29369"/>
    <lineage>
        <taxon>Bacteria</taxon>
        <taxon>Bacillati</taxon>
        <taxon>Bacillota</taxon>
        <taxon>Clostridia</taxon>
        <taxon>Eubacteriales</taxon>
        <taxon>Clostridiaceae</taxon>
        <taxon>Clostridium</taxon>
    </lineage>
</organism>
<dbReference type="Pfam" id="PF12724">
    <property type="entry name" value="Flavodoxin_5"/>
    <property type="match status" value="1"/>
</dbReference>
<dbReference type="PANTHER" id="PTHR38030">
    <property type="entry name" value="PROTOPORPHYRINOGEN IX DEHYDROGENASE [MENAQUINONE]"/>
    <property type="match status" value="1"/>
</dbReference>
<dbReference type="InterPro" id="IPR052200">
    <property type="entry name" value="Protoporphyrinogen_IX_DH"/>
</dbReference>
<dbReference type="SUPFAM" id="SSF52218">
    <property type="entry name" value="Flavoproteins"/>
    <property type="match status" value="1"/>
</dbReference>
<keyword evidence="3" id="KW-1185">Reference proteome</keyword>
<reference evidence="2 3" key="1">
    <citation type="journal article" date="2021" name="Cell Host Microbe">
        <title>in vivo commensal control of Clostridioides difficile virulence.</title>
        <authorList>
            <person name="Girinathan B.P."/>
            <person name="Dibenedetto N."/>
            <person name="Worley J.N."/>
            <person name="Peltier J."/>
            <person name="Arrieta-Ortiz M.L."/>
            <person name="Rupa Christinal Immanuel S."/>
            <person name="Lavin R."/>
            <person name="Delaney M.L."/>
            <person name="Cummins C."/>
            <person name="Hoffmann M."/>
            <person name="Luo Y."/>
            <person name="Gonzalez-Escalona N."/>
            <person name="Allard M."/>
            <person name="Onderdonk A.B."/>
            <person name="Gerber G.K."/>
            <person name="Sonenshein A.L."/>
            <person name="Baliga N."/>
            <person name="Dupuy B."/>
            <person name="Bry L."/>
        </authorList>
    </citation>
    <scope>NUCLEOTIDE SEQUENCE [LARGE SCALE GENOMIC DNA]</scope>
    <source>
        <strain evidence="2 3">DSM 599</strain>
    </source>
</reference>
<evidence type="ECO:0000313" key="2">
    <source>
        <dbReference type="EMBL" id="MBY0756922.1"/>
    </source>
</evidence>
<comment type="caution">
    <text evidence="2">The sequence shown here is derived from an EMBL/GenBank/DDBJ whole genome shotgun (WGS) entry which is preliminary data.</text>
</comment>
<dbReference type="PROSITE" id="PS00201">
    <property type="entry name" value="FLAVODOXIN"/>
    <property type="match status" value="1"/>
</dbReference>
<dbReference type="Gene3D" id="3.40.50.360">
    <property type="match status" value="1"/>
</dbReference>
<dbReference type="InterPro" id="IPR001226">
    <property type="entry name" value="Flavodoxin_CS"/>
</dbReference>
<protein>
    <submittedName>
        <fullName evidence="2">Flavodoxin domain-containing protein</fullName>
    </submittedName>
</protein>
<gene>
    <name evidence="2" type="ORF">K5V21_15870</name>
</gene>
<evidence type="ECO:0000259" key="1">
    <source>
        <dbReference type="Pfam" id="PF12724"/>
    </source>
</evidence>
<dbReference type="RefSeq" id="WP_221862121.1">
    <property type="nucleotide sequence ID" value="NZ_JAIKTU010000014.1"/>
</dbReference>
<dbReference type="PANTHER" id="PTHR38030:SF2">
    <property type="entry name" value="PROTOPORPHYRINOGEN IX DEHYDROGENASE [QUINONE]"/>
    <property type="match status" value="1"/>
</dbReference>
<feature type="domain" description="Flavodoxin" evidence="1">
    <location>
        <begin position="7"/>
        <end position="141"/>
    </location>
</feature>
<dbReference type="InterPro" id="IPR026816">
    <property type="entry name" value="Flavodoxin_dom"/>
</dbReference>
<dbReference type="EMBL" id="JAIKTU010000014">
    <property type="protein sequence ID" value="MBY0756922.1"/>
    <property type="molecule type" value="Genomic_DNA"/>
</dbReference>
<sequence length="177" mass="20606">MSGKIALVYKSKYGSTKKYAKWIQEELDCDIYERDKVNIKKILEYDTIIYAGGLYASGIKGFKLIKKNIDKISEKRLILLAVGYCLGSERDIDTIKERNLQDGLDKKLEFFYLRGGLNFNELKFFDKTAMKMLRNKLANKKEPLTEEETLLLGCYEKPHDWTSKKNIIPLIEYIKGK</sequence>
<accession>A0ABS7L282</accession>
<name>A0ABS7L282_CLOSR</name>
<dbReference type="Proteomes" id="UP001299068">
    <property type="component" value="Unassembled WGS sequence"/>
</dbReference>